<reference evidence="2" key="1">
    <citation type="journal article" date="2013" name="Mol. Plant Microbe Interact.">
        <title>Global aspects of pacC regulation of pathogenicity genes in Colletotrichum gloeosporioides as revealed by transcriptome analysis.</title>
        <authorList>
            <person name="Alkan N."/>
            <person name="Meng X."/>
            <person name="Friedlander G."/>
            <person name="Reuveni E."/>
            <person name="Sukno S."/>
            <person name="Sherman A."/>
            <person name="Thon M."/>
            <person name="Fluhr R."/>
            <person name="Prusky D."/>
        </authorList>
    </citation>
    <scope>NUCLEOTIDE SEQUENCE [LARGE SCALE GENOMIC DNA]</scope>
    <source>
        <strain evidence="2">Cg-14</strain>
    </source>
</reference>
<comment type="caution">
    <text evidence="1">The sequence shown here is derived from an EMBL/GenBank/DDBJ whole genome shotgun (WGS) entry which is preliminary data.</text>
</comment>
<dbReference type="HOGENOM" id="CLU_1214659_0_0_1"/>
<dbReference type="EMBL" id="AMYD01003127">
    <property type="protein sequence ID" value="EQB47042.1"/>
    <property type="molecule type" value="Genomic_DNA"/>
</dbReference>
<dbReference type="Proteomes" id="UP000015530">
    <property type="component" value="Unassembled WGS sequence"/>
</dbReference>
<sequence length="228" mass="26709">MVYDLALARSQITIYWDRCDKRLRQNPDCRVYGSLLRTCKTVHADARAMLYSTTFEIEDMEYLDIWLQRIGPRAANIRAIKLSRSFQASGARQHHQLGTFPRWNQNDYRATSRRVARLLRDCENLESLDLGFRYTTRHRNTALIKTTGNPTRWEVESRLLAEMVFSDFLPLLEKTKSLGKTSVQVANLPKIHPKNFEYIALYHYVINGEPEQEVARHMKLLVERYISG</sequence>
<evidence type="ECO:0000313" key="2">
    <source>
        <dbReference type="Proteomes" id="UP000015530"/>
    </source>
</evidence>
<name>T0JVL3_COLGC</name>
<proteinExistence type="predicted"/>
<protein>
    <submittedName>
        <fullName evidence="1">Uncharacterized protein</fullName>
    </submittedName>
</protein>
<evidence type="ECO:0000313" key="1">
    <source>
        <dbReference type="EMBL" id="EQB47042.1"/>
    </source>
</evidence>
<accession>T0JVL3</accession>
<dbReference type="AlphaFoldDB" id="T0JVL3"/>
<gene>
    <name evidence="1" type="ORF">CGLO_13856</name>
</gene>
<organism evidence="1 2">
    <name type="scientific">Colletotrichum gloeosporioides (strain Cg-14)</name>
    <name type="common">Anthracnose fungus</name>
    <name type="synonym">Glomerella cingulata</name>
    <dbReference type="NCBI Taxonomy" id="1237896"/>
    <lineage>
        <taxon>Eukaryota</taxon>
        <taxon>Fungi</taxon>
        <taxon>Dikarya</taxon>
        <taxon>Ascomycota</taxon>
        <taxon>Pezizomycotina</taxon>
        <taxon>Sordariomycetes</taxon>
        <taxon>Hypocreomycetidae</taxon>
        <taxon>Glomerellales</taxon>
        <taxon>Glomerellaceae</taxon>
        <taxon>Colletotrichum</taxon>
        <taxon>Colletotrichum gloeosporioides species complex</taxon>
    </lineage>
</organism>
<dbReference type="OMA" id="CCKRVHS"/>
<dbReference type="STRING" id="1237896.T0JVL3"/>
<dbReference type="OrthoDB" id="62952at2759"/>